<keyword evidence="3" id="KW-1185">Reference proteome</keyword>
<feature type="transmembrane region" description="Helical" evidence="1">
    <location>
        <begin position="89"/>
        <end position="109"/>
    </location>
</feature>
<evidence type="ECO:0000313" key="2">
    <source>
        <dbReference type="EMBL" id="SEJ09985.1"/>
    </source>
</evidence>
<protein>
    <recommendedName>
        <fullName evidence="4">4-amino-4-deoxy-L-arabinose transferase</fullName>
    </recommendedName>
</protein>
<dbReference type="AlphaFoldDB" id="A0A1H6WCD8"/>
<feature type="transmembrane region" description="Helical" evidence="1">
    <location>
        <begin position="368"/>
        <end position="387"/>
    </location>
</feature>
<feature type="transmembrane region" description="Helical" evidence="1">
    <location>
        <begin position="121"/>
        <end position="141"/>
    </location>
</feature>
<feature type="transmembrane region" description="Helical" evidence="1">
    <location>
        <begin position="16"/>
        <end position="36"/>
    </location>
</feature>
<organism evidence="2 3">
    <name type="scientific">Dyadobacter koreensis</name>
    <dbReference type="NCBI Taxonomy" id="408657"/>
    <lineage>
        <taxon>Bacteria</taxon>
        <taxon>Pseudomonadati</taxon>
        <taxon>Bacteroidota</taxon>
        <taxon>Cytophagia</taxon>
        <taxon>Cytophagales</taxon>
        <taxon>Spirosomataceae</taxon>
        <taxon>Dyadobacter</taxon>
    </lineage>
</organism>
<reference evidence="2 3" key="1">
    <citation type="submission" date="2016-10" db="EMBL/GenBank/DDBJ databases">
        <authorList>
            <person name="de Groot N.N."/>
        </authorList>
    </citation>
    <scope>NUCLEOTIDE SEQUENCE [LARGE SCALE GENOMIC DNA]</scope>
    <source>
        <strain evidence="2 3">DSM 19938</strain>
    </source>
</reference>
<dbReference type="RefSeq" id="WP_090336747.1">
    <property type="nucleotide sequence ID" value="NZ_FNXY01000005.1"/>
</dbReference>
<feature type="transmembrane region" description="Helical" evidence="1">
    <location>
        <begin position="341"/>
        <end position="361"/>
    </location>
</feature>
<keyword evidence="1" id="KW-1133">Transmembrane helix</keyword>
<evidence type="ECO:0000256" key="1">
    <source>
        <dbReference type="SAM" id="Phobius"/>
    </source>
</evidence>
<feature type="transmembrane region" description="Helical" evidence="1">
    <location>
        <begin position="305"/>
        <end position="329"/>
    </location>
</feature>
<feature type="transmembrane region" description="Helical" evidence="1">
    <location>
        <begin position="176"/>
        <end position="206"/>
    </location>
</feature>
<keyword evidence="1" id="KW-0812">Transmembrane</keyword>
<sequence length="471" mass="54032">MHYSTWFENPDNKLRIILLAFVILLLPFLALSFFVFPTTDDYCHALGVIDMGYWGYQEHYWKTWSGRYIGTIISATQPLSYGSYLGYKIAPIILICLYAHAMWVFVKAITLNKLVTWQTALITFLLTFVLIAELPIVSGYFYWYTGYYYTLADIGTLHLFAYLFRNYSTLKSKHIAIICLSMIILVGTNEYTLVWLVALTGAFFLFGSLANKKIQYSALIMFLIALAFGVLSITAPGNAVRAESGLYPTPLKFNLVFSIQNSLVTGVLNFSKMAPTLCVLALVLIPYAAQIYHKKGKEEFRFLSVHPIISLIVFFGCLFLTYFPTYWSIAGPPNLRGQCVITFWTLIGFTYNVFVITFWAIEKYNSNIITRFGLIGWVIALYFITIYTSNFNYRSAWSDVLTGRAARFYAEMEARTKQVYETEEHSVYVPKLKNTPYSILIITEAPDPAWGSVEYNNGCAEWYFKKKFFLK</sequence>
<evidence type="ECO:0000313" key="3">
    <source>
        <dbReference type="Proteomes" id="UP000199532"/>
    </source>
</evidence>
<proteinExistence type="predicted"/>
<gene>
    <name evidence="2" type="ORF">SAMN04487995_3209</name>
</gene>
<name>A0A1H6WCD8_9BACT</name>
<evidence type="ECO:0008006" key="4">
    <source>
        <dbReference type="Google" id="ProtNLM"/>
    </source>
</evidence>
<dbReference type="OrthoDB" id="1081881at2"/>
<feature type="transmembrane region" description="Helical" evidence="1">
    <location>
        <begin position="147"/>
        <end position="164"/>
    </location>
</feature>
<dbReference type="EMBL" id="FNXY01000005">
    <property type="protein sequence ID" value="SEJ09985.1"/>
    <property type="molecule type" value="Genomic_DNA"/>
</dbReference>
<dbReference type="Proteomes" id="UP000199532">
    <property type="component" value="Unassembled WGS sequence"/>
</dbReference>
<keyword evidence="1" id="KW-0472">Membrane</keyword>
<dbReference type="STRING" id="408657.SAMN04487995_3209"/>
<accession>A0A1H6WCD8</accession>
<feature type="transmembrane region" description="Helical" evidence="1">
    <location>
        <begin position="218"/>
        <end position="239"/>
    </location>
</feature>